<dbReference type="GO" id="GO:0005886">
    <property type="term" value="C:plasma membrane"/>
    <property type="evidence" value="ECO:0007669"/>
    <property type="project" value="UniProtKB-SubCell"/>
</dbReference>
<evidence type="ECO:0000256" key="1">
    <source>
        <dbReference type="ARBA" id="ARBA00004651"/>
    </source>
</evidence>
<keyword evidence="5" id="KW-0769">Symport</keyword>
<evidence type="ECO:0000256" key="9">
    <source>
        <dbReference type="SAM" id="MobiDB-lite"/>
    </source>
</evidence>
<sequence>MGMFLAKMSSDSYQLLGMIELGMLPNFFAKRSCYGTPLISILFSASGVVLLSCLRFQEIVVAENFMNCFRMFLELLSFLMLTIKYPATSRPYRIPLLTLVEYIRRKQHDFQSASLSPTSHSSQPDVASFPPTSHSSQPDVGPLKSNSLPPTFPPQPTSLPSVAPTQQHALPPAITPMSTSLPSSFPPLSSSLLPSSTQAVSLASSTPSISRSNIGVHVPTSPSMISSTTTPACSKAQNAGDIREYDAFHRLIITPDVDE</sequence>
<proteinExistence type="inferred from homology"/>
<feature type="region of interest" description="Disordered" evidence="9">
    <location>
        <begin position="113"/>
        <end position="175"/>
    </location>
</feature>
<feature type="compositionally biased region" description="Polar residues" evidence="9">
    <location>
        <begin position="113"/>
        <end position="138"/>
    </location>
</feature>
<evidence type="ECO:0000256" key="8">
    <source>
        <dbReference type="ARBA" id="ARBA00024041"/>
    </source>
</evidence>
<evidence type="ECO:0000256" key="4">
    <source>
        <dbReference type="ARBA" id="ARBA00022692"/>
    </source>
</evidence>
<keyword evidence="3" id="KW-1003">Cell membrane</keyword>
<dbReference type="AlphaFoldDB" id="A0A9J5Z139"/>
<dbReference type="PANTHER" id="PTHR45826:SF4">
    <property type="entry name" value="NEUTRAL AMINO ACID TRANSPORTER"/>
    <property type="match status" value="1"/>
</dbReference>
<organism evidence="10 11">
    <name type="scientific">Solanum commersonii</name>
    <name type="common">Commerson's wild potato</name>
    <name type="synonym">Commerson's nightshade</name>
    <dbReference type="NCBI Taxonomy" id="4109"/>
    <lineage>
        <taxon>Eukaryota</taxon>
        <taxon>Viridiplantae</taxon>
        <taxon>Streptophyta</taxon>
        <taxon>Embryophyta</taxon>
        <taxon>Tracheophyta</taxon>
        <taxon>Spermatophyta</taxon>
        <taxon>Magnoliopsida</taxon>
        <taxon>eudicotyledons</taxon>
        <taxon>Gunneridae</taxon>
        <taxon>Pentapetalae</taxon>
        <taxon>asterids</taxon>
        <taxon>lamiids</taxon>
        <taxon>Solanales</taxon>
        <taxon>Solanaceae</taxon>
        <taxon>Solanoideae</taxon>
        <taxon>Solaneae</taxon>
        <taxon>Solanum</taxon>
    </lineage>
</organism>
<evidence type="ECO:0000256" key="3">
    <source>
        <dbReference type="ARBA" id="ARBA00022475"/>
    </source>
</evidence>
<dbReference type="PANTHER" id="PTHR45826">
    <property type="entry name" value="POLYAMINE TRANSPORTER PUT1"/>
    <property type="match status" value="1"/>
</dbReference>
<keyword evidence="11" id="KW-1185">Reference proteome</keyword>
<name>A0A9J5Z139_SOLCO</name>
<protein>
    <submittedName>
        <fullName evidence="10">Uncharacterized protein</fullName>
    </submittedName>
</protein>
<comment type="caution">
    <text evidence="10">The sequence shown here is derived from an EMBL/GenBank/DDBJ whole genome shotgun (WGS) entry which is preliminary data.</text>
</comment>
<keyword evidence="4" id="KW-0812">Transmembrane</keyword>
<evidence type="ECO:0000313" key="11">
    <source>
        <dbReference type="Proteomes" id="UP000824120"/>
    </source>
</evidence>
<evidence type="ECO:0000256" key="7">
    <source>
        <dbReference type="ARBA" id="ARBA00023136"/>
    </source>
</evidence>
<dbReference type="Pfam" id="PF13520">
    <property type="entry name" value="AA_permease_2"/>
    <property type="match status" value="1"/>
</dbReference>
<dbReference type="GO" id="GO:0015203">
    <property type="term" value="F:polyamine transmembrane transporter activity"/>
    <property type="evidence" value="ECO:0007669"/>
    <property type="project" value="UniProtKB-ARBA"/>
</dbReference>
<dbReference type="Proteomes" id="UP000824120">
    <property type="component" value="Chromosome 5"/>
</dbReference>
<evidence type="ECO:0000313" key="10">
    <source>
        <dbReference type="EMBL" id="KAG5606394.1"/>
    </source>
</evidence>
<evidence type="ECO:0000256" key="5">
    <source>
        <dbReference type="ARBA" id="ARBA00022847"/>
    </source>
</evidence>
<keyword evidence="7" id="KW-0472">Membrane</keyword>
<evidence type="ECO:0000256" key="2">
    <source>
        <dbReference type="ARBA" id="ARBA00022448"/>
    </source>
</evidence>
<keyword evidence="6" id="KW-1133">Transmembrane helix</keyword>
<accession>A0A9J5Z139</accession>
<gene>
    <name evidence="10" type="ORF">H5410_027886</name>
</gene>
<dbReference type="GO" id="GO:0015293">
    <property type="term" value="F:symporter activity"/>
    <property type="evidence" value="ECO:0007669"/>
    <property type="project" value="UniProtKB-KW"/>
</dbReference>
<dbReference type="InterPro" id="IPR044566">
    <property type="entry name" value="RMV1-like"/>
</dbReference>
<dbReference type="OrthoDB" id="5982228at2759"/>
<comment type="subcellular location">
    <subcellularLocation>
        <location evidence="1">Cell membrane</location>
        <topology evidence="1">Multi-pass membrane protein</topology>
    </subcellularLocation>
</comment>
<reference evidence="10 11" key="1">
    <citation type="submission" date="2020-09" db="EMBL/GenBank/DDBJ databases">
        <title>De no assembly of potato wild relative species, Solanum commersonii.</title>
        <authorList>
            <person name="Cho K."/>
        </authorList>
    </citation>
    <scope>NUCLEOTIDE SEQUENCE [LARGE SCALE GENOMIC DNA]</scope>
    <source>
        <strain evidence="10">LZ3.2</strain>
        <tissue evidence="10">Leaf</tissue>
    </source>
</reference>
<keyword evidence="2" id="KW-0813">Transport</keyword>
<evidence type="ECO:0000256" key="6">
    <source>
        <dbReference type="ARBA" id="ARBA00022989"/>
    </source>
</evidence>
<dbReference type="EMBL" id="JACXVP010000005">
    <property type="protein sequence ID" value="KAG5606394.1"/>
    <property type="molecule type" value="Genomic_DNA"/>
</dbReference>
<comment type="similarity">
    <text evidence="8">Belongs to the amino acid-polyamine-organocation (APC) superfamily. Polyamine:cation symporter (PHS) (TC 2.A.3.12) family.</text>
</comment>
<dbReference type="InterPro" id="IPR002293">
    <property type="entry name" value="AA/rel_permease1"/>
</dbReference>